<evidence type="ECO:0000313" key="1">
    <source>
        <dbReference type="EMBL" id="AEL23152.1"/>
    </source>
</evidence>
<name>G0ZJF5_CHEQU</name>
<dbReference type="AlphaFoldDB" id="G0ZJF5"/>
<reference evidence="1" key="1">
    <citation type="journal article" date="2011" name="Dev. Comp. Immunol.">
        <title>Differential gene expression profile from haematopoietic tissue stem cells of red claw crayfish, Cherax quadricarinatus, in response to WSSV infection.</title>
        <authorList>
            <person name="Liu H.P."/>
            <person name="Chen R.Y."/>
            <person name="Zhang Q.X."/>
            <person name="Peng H."/>
            <person name="Wang K.J."/>
        </authorList>
    </citation>
    <scope>NUCLEOTIDE SEQUENCE</scope>
</reference>
<organism evidence="1">
    <name type="scientific">Cherax quadricarinatus</name>
    <name type="common">Australian red claw crayfish</name>
    <dbReference type="NCBI Taxonomy" id="27406"/>
    <lineage>
        <taxon>Eukaryota</taxon>
        <taxon>Metazoa</taxon>
        <taxon>Ecdysozoa</taxon>
        <taxon>Arthropoda</taxon>
        <taxon>Crustacea</taxon>
        <taxon>Multicrustacea</taxon>
        <taxon>Malacostraca</taxon>
        <taxon>Eumalacostraca</taxon>
        <taxon>Eucarida</taxon>
        <taxon>Decapoda</taxon>
        <taxon>Pleocyemata</taxon>
        <taxon>Astacidea</taxon>
        <taxon>Parastacoidea</taxon>
        <taxon>Parastacidae</taxon>
        <taxon>Cherax</taxon>
    </lineage>
</organism>
<protein>
    <submittedName>
        <fullName evidence="1">Uncharacterized protein</fullName>
    </submittedName>
</protein>
<sequence>MIFCYLVSSLTMETIKSSGPSGGLKYKTSLLI</sequence>
<reference evidence="1" key="2">
    <citation type="submission" date="2011-02" db="EMBL/GenBank/DDBJ databases">
        <authorList>
            <person name="Liu H.-P."/>
            <person name="Chen R.-Y."/>
            <person name="Zhang Q.-X."/>
            <person name="Peng H."/>
            <person name="Wang K.-J."/>
        </authorList>
    </citation>
    <scope>NUCLEOTIDE SEQUENCE</scope>
</reference>
<proteinExistence type="evidence at transcript level"/>
<accession>G0ZJF5</accession>
<dbReference type="EMBL" id="JF284606">
    <property type="protein sequence ID" value="AEL23152.1"/>
    <property type="molecule type" value="mRNA"/>
</dbReference>